<dbReference type="GO" id="GO:0032196">
    <property type="term" value="P:transposition"/>
    <property type="evidence" value="ECO:0007669"/>
    <property type="project" value="UniProtKB-KW"/>
</dbReference>
<evidence type="ECO:0000256" key="8">
    <source>
        <dbReference type="ARBA" id="ARBA00022884"/>
    </source>
</evidence>
<proteinExistence type="predicted"/>
<comment type="catalytic activity">
    <reaction evidence="14">
        <text>DNA(n) + a 2'-deoxyribonucleoside 5'-triphosphate = DNA(n+1) + diphosphate</text>
        <dbReference type="Rhea" id="RHEA:22508"/>
        <dbReference type="Rhea" id="RHEA-COMP:17339"/>
        <dbReference type="Rhea" id="RHEA-COMP:17340"/>
        <dbReference type="ChEBI" id="CHEBI:33019"/>
        <dbReference type="ChEBI" id="CHEBI:61560"/>
        <dbReference type="ChEBI" id="CHEBI:173112"/>
        <dbReference type="EC" id="2.7.7.7"/>
    </reaction>
</comment>
<dbReference type="InterPro" id="IPR012337">
    <property type="entry name" value="RNaseH-like_sf"/>
</dbReference>
<dbReference type="PANTHER" id="PTHR42648">
    <property type="entry name" value="TRANSPOSASE, PUTATIVE-RELATED"/>
    <property type="match status" value="1"/>
</dbReference>
<feature type="region of interest" description="Disordered" evidence="15">
    <location>
        <begin position="340"/>
        <end position="363"/>
    </location>
</feature>
<evidence type="ECO:0000256" key="15">
    <source>
        <dbReference type="SAM" id="MobiDB-lite"/>
    </source>
</evidence>
<dbReference type="InterPro" id="IPR036397">
    <property type="entry name" value="RNaseH_sf"/>
</dbReference>
<evidence type="ECO:0000313" key="17">
    <source>
        <dbReference type="EMBL" id="MBW0509720.1"/>
    </source>
</evidence>
<dbReference type="GO" id="GO:0003964">
    <property type="term" value="F:RNA-directed DNA polymerase activity"/>
    <property type="evidence" value="ECO:0007669"/>
    <property type="project" value="UniProtKB-KW"/>
</dbReference>
<evidence type="ECO:0000256" key="2">
    <source>
        <dbReference type="ARBA" id="ARBA00022695"/>
    </source>
</evidence>
<dbReference type="GO" id="GO:0006310">
    <property type="term" value="P:DNA recombination"/>
    <property type="evidence" value="ECO:0007669"/>
    <property type="project" value="UniProtKB-KW"/>
</dbReference>
<evidence type="ECO:0000256" key="14">
    <source>
        <dbReference type="ARBA" id="ARBA00049244"/>
    </source>
</evidence>
<protein>
    <recommendedName>
        <fullName evidence="16">Integrase catalytic domain-containing protein</fullName>
    </recommendedName>
</protein>
<keyword evidence="5" id="KW-0255">Endonuclease</keyword>
<evidence type="ECO:0000256" key="1">
    <source>
        <dbReference type="ARBA" id="ARBA00022578"/>
    </source>
</evidence>
<keyword evidence="9" id="KW-0229">DNA integration</keyword>
<accession>A0A9Q3DZ53</accession>
<keyword evidence="3" id="KW-0540">Nuclease</keyword>
<dbReference type="GO" id="GO:0015074">
    <property type="term" value="P:DNA integration"/>
    <property type="evidence" value="ECO:0007669"/>
    <property type="project" value="UniProtKB-KW"/>
</dbReference>
<keyword evidence="10" id="KW-0695">RNA-directed DNA polymerase</keyword>
<evidence type="ECO:0000256" key="5">
    <source>
        <dbReference type="ARBA" id="ARBA00022759"/>
    </source>
</evidence>
<organism evidence="17 18">
    <name type="scientific">Austropuccinia psidii MF-1</name>
    <dbReference type="NCBI Taxonomy" id="1389203"/>
    <lineage>
        <taxon>Eukaryota</taxon>
        <taxon>Fungi</taxon>
        <taxon>Dikarya</taxon>
        <taxon>Basidiomycota</taxon>
        <taxon>Pucciniomycotina</taxon>
        <taxon>Pucciniomycetes</taxon>
        <taxon>Pucciniales</taxon>
        <taxon>Sphaerophragmiaceae</taxon>
        <taxon>Austropuccinia</taxon>
    </lineage>
</organism>
<keyword evidence="11" id="KW-0239">DNA-directed DNA polymerase</keyword>
<keyword evidence="18" id="KW-1185">Reference proteome</keyword>
<keyword evidence="7" id="KW-0460">Magnesium</keyword>
<sequence>MSKARVWSWFLKVTYQNDLRTFISECRQCLNKLSSVGLEVGEIILAFTILTKLPEEFQPLIEKLTLNAKQQGNRNNVLKTLHEKALKGEGLSSESSQAVALNWKTFPSKPVHYCANVKLLKRKNKVFTHFKEYKNAAKNFQSKKIKRIISDGGGEFKNNSFEQLCSKSGIKNCFSPAYTPQHNGISERGNRSIIEKARCLLIQFSLPMKFWGEAIATAAFLCNLIPKQDNNTRTLENWYHPKPSLKHLKAFGCKARIRIPPQLCTQKFAPVSWKGVLLGYENNGSSYRILRSWDQAVVISRHVVFDKKTFPSISSQSTISTSPDLRSLFLYFNRNARESTDTTLPKPISEQLELPTKEEEEQESLSEAPEFCPSRIKVNCQWHPTLISSDIDPASILSFWRRPRTNLIQTRVDAVPNSYNKALSGLNKEKWDKAIQTKLGNMKKL</sequence>
<dbReference type="Pfam" id="PF25597">
    <property type="entry name" value="SH3_retrovirus"/>
    <property type="match status" value="1"/>
</dbReference>
<evidence type="ECO:0000256" key="10">
    <source>
        <dbReference type="ARBA" id="ARBA00022918"/>
    </source>
</evidence>
<dbReference type="SUPFAM" id="SSF53098">
    <property type="entry name" value="Ribonuclease H-like"/>
    <property type="match status" value="1"/>
</dbReference>
<dbReference type="GO" id="GO:0005634">
    <property type="term" value="C:nucleus"/>
    <property type="evidence" value="ECO:0007669"/>
    <property type="project" value="UniProtKB-ARBA"/>
</dbReference>
<keyword evidence="1" id="KW-0815">Transposition</keyword>
<keyword evidence="8" id="KW-0694">RNA-binding</keyword>
<keyword evidence="2" id="KW-0548">Nucleotidyltransferase</keyword>
<evidence type="ECO:0000259" key="16">
    <source>
        <dbReference type="PROSITE" id="PS50994"/>
    </source>
</evidence>
<dbReference type="PROSITE" id="PS50994">
    <property type="entry name" value="INTEGRASE"/>
    <property type="match status" value="1"/>
</dbReference>
<dbReference type="GO" id="GO:0004519">
    <property type="term" value="F:endonuclease activity"/>
    <property type="evidence" value="ECO:0007669"/>
    <property type="project" value="UniProtKB-KW"/>
</dbReference>
<dbReference type="GO" id="GO:0016787">
    <property type="term" value="F:hydrolase activity"/>
    <property type="evidence" value="ECO:0007669"/>
    <property type="project" value="UniProtKB-KW"/>
</dbReference>
<evidence type="ECO:0000256" key="7">
    <source>
        <dbReference type="ARBA" id="ARBA00022842"/>
    </source>
</evidence>
<evidence type="ECO:0000256" key="12">
    <source>
        <dbReference type="ARBA" id="ARBA00023172"/>
    </source>
</evidence>
<dbReference type="GO" id="GO:0003887">
    <property type="term" value="F:DNA-directed DNA polymerase activity"/>
    <property type="evidence" value="ECO:0007669"/>
    <property type="project" value="UniProtKB-KW"/>
</dbReference>
<dbReference type="Proteomes" id="UP000765509">
    <property type="component" value="Unassembled WGS sequence"/>
</dbReference>
<dbReference type="GO" id="GO:0003723">
    <property type="term" value="F:RNA binding"/>
    <property type="evidence" value="ECO:0007669"/>
    <property type="project" value="UniProtKB-KW"/>
</dbReference>
<dbReference type="EMBL" id="AVOT02021101">
    <property type="protein sequence ID" value="MBW0509720.1"/>
    <property type="molecule type" value="Genomic_DNA"/>
</dbReference>
<evidence type="ECO:0000256" key="9">
    <source>
        <dbReference type="ARBA" id="ARBA00022908"/>
    </source>
</evidence>
<dbReference type="InterPro" id="IPR057670">
    <property type="entry name" value="SH3_retrovirus"/>
</dbReference>
<comment type="caution">
    <text evidence="17">The sequence shown here is derived from an EMBL/GenBank/DDBJ whole genome shotgun (WGS) entry which is preliminary data.</text>
</comment>
<evidence type="ECO:0000256" key="11">
    <source>
        <dbReference type="ARBA" id="ARBA00022932"/>
    </source>
</evidence>
<keyword evidence="4" id="KW-0479">Metal-binding</keyword>
<dbReference type="AlphaFoldDB" id="A0A9Q3DZ53"/>
<keyword evidence="12" id="KW-0233">DNA recombination</keyword>
<keyword evidence="6" id="KW-0378">Hydrolase</keyword>
<dbReference type="OrthoDB" id="7691805at2759"/>
<comment type="catalytic activity">
    <reaction evidence="13">
        <text>DNA(n) + a 2'-deoxyribonucleoside 5'-triphosphate = DNA(n+1) + diphosphate</text>
        <dbReference type="Rhea" id="RHEA:22508"/>
        <dbReference type="Rhea" id="RHEA-COMP:17339"/>
        <dbReference type="Rhea" id="RHEA-COMP:17340"/>
        <dbReference type="ChEBI" id="CHEBI:33019"/>
        <dbReference type="ChEBI" id="CHEBI:61560"/>
        <dbReference type="ChEBI" id="CHEBI:173112"/>
        <dbReference type="EC" id="2.7.7.49"/>
    </reaction>
</comment>
<evidence type="ECO:0000256" key="4">
    <source>
        <dbReference type="ARBA" id="ARBA00022723"/>
    </source>
</evidence>
<dbReference type="InterPro" id="IPR039537">
    <property type="entry name" value="Retrotran_Ty1/copia-like"/>
</dbReference>
<evidence type="ECO:0000256" key="13">
    <source>
        <dbReference type="ARBA" id="ARBA00048173"/>
    </source>
</evidence>
<dbReference type="Gene3D" id="3.30.420.10">
    <property type="entry name" value="Ribonuclease H-like superfamily/Ribonuclease H"/>
    <property type="match status" value="1"/>
</dbReference>
<dbReference type="InterPro" id="IPR001584">
    <property type="entry name" value="Integrase_cat-core"/>
</dbReference>
<feature type="domain" description="Integrase catalytic" evidence="16">
    <location>
        <begin position="146"/>
        <end position="249"/>
    </location>
</feature>
<reference evidence="17" key="1">
    <citation type="submission" date="2021-03" db="EMBL/GenBank/DDBJ databases">
        <title>Draft genome sequence of rust myrtle Austropuccinia psidii MF-1, a brazilian biotype.</title>
        <authorList>
            <person name="Quecine M.C."/>
            <person name="Pachon D.M.R."/>
            <person name="Bonatelli M.L."/>
            <person name="Correr F.H."/>
            <person name="Franceschini L.M."/>
            <person name="Leite T.F."/>
            <person name="Margarido G.R.A."/>
            <person name="Almeida C.A."/>
            <person name="Ferrarezi J.A."/>
            <person name="Labate C.A."/>
        </authorList>
    </citation>
    <scope>NUCLEOTIDE SEQUENCE</scope>
    <source>
        <strain evidence="17">MF-1</strain>
    </source>
</reference>
<evidence type="ECO:0000256" key="6">
    <source>
        <dbReference type="ARBA" id="ARBA00022801"/>
    </source>
</evidence>
<dbReference type="GO" id="GO:0046872">
    <property type="term" value="F:metal ion binding"/>
    <property type="evidence" value="ECO:0007669"/>
    <property type="project" value="UniProtKB-KW"/>
</dbReference>
<keyword evidence="11" id="KW-0808">Transferase</keyword>
<evidence type="ECO:0000256" key="3">
    <source>
        <dbReference type="ARBA" id="ARBA00022722"/>
    </source>
</evidence>
<dbReference type="PANTHER" id="PTHR42648:SF11">
    <property type="entry name" value="TRANSPOSON TY4-P GAG-POL POLYPROTEIN"/>
    <property type="match status" value="1"/>
</dbReference>
<gene>
    <name evidence="17" type="ORF">O181_049435</name>
</gene>
<evidence type="ECO:0000313" key="18">
    <source>
        <dbReference type="Proteomes" id="UP000765509"/>
    </source>
</evidence>
<name>A0A9Q3DZ53_9BASI</name>